<protein>
    <submittedName>
        <fullName evidence="1">Uncharacterized protein</fullName>
    </submittedName>
</protein>
<name>A0A9J5XCN0_SOLCO</name>
<reference evidence="1 2" key="1">
    <citation type="submission" date="2020-09" db="EMBL/GenBank/DDBJ databases">
        <title>De no assembly of potato wild relative species, Solanum commersonii.</title>
        <authorList>
            <person name="Cho K."/>
        </authorList>
    </citation>
    <scope>NUCLEOTIDE SEQUENCE [LARGE SCALE GENOMIC DNA]</scope>
    <source>
        <strain evidence="1">LZ3.2</strain>
        <tissue evidence="1">Leaf</tissue>
    </source>
</reference>
<dbReference type="Proteomes" id="UP000824120">
    <property type="component" value="Chromosome 9"/>
</dbReference>
<keyword evidence="2" id="KW-1185">Reference proteome</keyword>
<sequence length="139" mass="16196">MRDNQGWDLRKAREILSCFSLQEITEISHSEWWLSLEDDRESQGTLQGSMFHLATSQTCHTYQGQPYEKRCQICSRHKLDYAKEHQRGSSLLEQRWESVGTRDTGRDGRLSQPAFGGLYGWKGTRDVLKTRVTLCRNSR</sequence>
<proteinExistence type="predicted"/>
<comment type="caution">
    <text evidence="1">The sequence shown here is derived from an EMBL/GenBank/DDBJ whole genome shotgun (WGS) entry which is preliminary data.</text>
</comment>
<dbReference type="EMBL" id="JACXVP010000009">
    <property type="protein sequence ID" value="KAG5585381.1"/>
    <property type="molecule type" value="Genomic_DNA"/>
</dbReference>
<dbReference type="AlphaFoldDB" id="A0A9J5XCN0"/>
<organism evidence="1 2">
    <name type="scientific">Solanum commersonii</name>
    <name type="common">Commerson's wild potato</name>
    <name type="synonym">Commerson's nightshade</name>
    <dbReference type="NCBI Taxonomy" id="4109"/>
    <lineage>
        <taxon>Eukaryota</taxon>
        <taxon>Viridiplantae</taxon>
        <taxon>Streptophyta</taxon>
        <taxon>Embryophyta</taxon>
        <taxon>Tracheophyta</taxon>
        <taxon>Spermatophyta</taxon>
        <taxon>Magnoliopsida</taxon>
        <taxon>eudicotyledons</taxon>
        <taxon>Gunneridae</taxon>
        <taxon>Pentapetalae</taxon>
        <taxon>asterids</taxon>
        <taxon>lamiids</taxon>
        <taxon>Solanales</taxon>
        <taxon>Solanaceae</taxon>
        <taxon>Solanoideae</taxon>
        <taxon>Solaneae</taxon>
        <taxon>Solanum</taxon>
    </lineage>
</organism>
<accession>A0A9J5XCN0</accession>
<gene>
    <name evidence="1" type="ORF">H5410_045815</name>
</gene>
<evidence type="ECO:0000313" key="1">
    <source>
        <dbReference type="EMBL" id="KAG5585381.1"/>
    </source>
</evidence>
<evidence type="ECO:0000313" key="2">
    <source>
        <dbReference type="Proteomes" id="UP000824120"/>
    </source>
</evidence>